<keyword evidence="5" id="KW-1185">Reference proteome</keyword>
<keyword evidence="1" id="KW-0479">Metal-binding</keyword>
<accession>A0A168AAK2</accession>
<organism evidence="4 5">
    <name type="scientific">Niveomyces insectorum RCEF 264</name>
    <dbReference type="NCBI Taxonomy" id="1081102"/>
    <lineage>
        <taxon>Eukaryota</taxon>
        <taxon>Fungi</taxon>
        <taxon>Dikarya</taxon>
        <taxon>Ascomycota</taxon>
        <taxon>Pezizomycotina</taxon>
        <taxon>Sordariomycetes</taxon>
        <taxon>Hypocreomycetidae</taxon>
        <taxon>Hypocreales</taxon>
        <taxon>Cordycipitaceae</taxon>
        <taxon>Niveomyces</taxon>
    </lineage>
</organism>
<name>A0A168AAK2_9HYPO</name>
<dbReference type="STRING" id="1081102.A0A168AAK2"/>
<feature type="region of interest" description="Disordered" evidence="2">
    <location>
        <begin position="391"/>
        <end position="422"/>
    </location>
</feature>
<feature type="compositionally biased region" description="Basic and acidic residues" evidence="2">
    <location>
        <begin position="29"/>
        <end position="38"/>
    </location>
</feature>
<protein>
    <submittedName>
        <fullName evidence="4">Zinc finger, SWIM-type</fullName>
    </submittedName>
</protein>
<dbReference type="InterPro" id="IPR007527">
    <property type="entry name" value="Znf_SWIM"/>
</dbReference>
<reference evidence="4 5" key="1">
    <citation type="journal article" date="2016" name="Genome Biol. Evol.">
        <title>Divergent and convergent evolution of fungal pathogenicity.</title>
        <authorList>
            <person name="Shang Y."/>
            <person name="Xiao G."/>
            <person name="Zheng P."/>
            <person name="Cen K."/>
            <person name="Zhan S."/>
            <person name="Wang C."/>
        </authorList>
    </citation>
    <scope>NUCLEOTIDE SEQUENCE [LARGE SCALE GENOMIC DNA]</scope>
    <source>
        <strain evidence="4 5">RCEF 264</strain>
    </source>
</reference>
<feature type="region of interest" description="Disordered" evidence="2">
    <location>
        <begin position="263"/>
        <end position="326"/>
    </location>
</feature>
<feature type="compositionally biased region" description="Basic and acidic residues" evidence="2">
    <location>
        <begin position="277"/>
        <end position="288"/>
    </location>
</feature>
<gene>
    <name evidence="4" type="ORF">SPI_00676</name>
</gene>
<evidence type="ECO:0000256" key="2">
    <source>
        <dbReference type="SAM" id="MobiDB-lite"/>
    </source>
</evidence>
<dbReference type="GO" id="GO:0008270">
    <property type="term" value="F:zinc ion binding"/>
    <property type="evidence" value="ECO:0007669"/>
    <property type="project" value="UniProtKB-KW"/>
</dbReference>
<keyword evidence="1" id="KW-0862">Zinc</keyword>
<dbReference type="OrthoDB" id="5387895at2759"/>
<evidence type="ECO:0000313" key="5">
    <source>
        <dbReference type="Proteomes" id="UP000076874"/>
    </source>
</evidence>
<dbReference type="PROSITE" id="PS50966">
    <property type="entry name" value="ZF_SWIM"/>
    <property type="match status" value="1"/>
</dbReference>
<feature type="compositionally biased region" description="Gly residues" evidence="2">
    <location>
        <begin position="314"/>
        <end position="325"/>
    </location>
</feature>
<evidence type="ECO:0000313" key="4">
    <source>
        <dbReference type="EMBL" id="OAA68481.1"/>
    </source>
</evidence>
<feature type="compositionally biased region" description="Basic and acidic residues" evidence="2">
    <location>
        <begin position="634"/>
        <end position="643"/>
    </location>
</feature>
<proteinExistence type="predicted"/>
<dbReference type="Proteomes" id="UP000076874">
    <property type="component" value="Unassembled WGS sequence"/>
</dbReference>
<feature type="compositionally biased region" description="Acidic residues" evidence="2">
    <location>
        <begin position="49"/>
        <end position="58"/>
    </location>
</feature>
<dbReference type="EMBL" id="AZHD01000001">
    <property type="protein sequence ID" value="OAA68481.1"/>
    <property type="molecule type" value="Genomic_DNA"/>
</dbReference>
<dbReference type="AlphaFoldDB" id="A0A168AAK2"/>
<feature type="compositionally biased region" description="Gly residues" evidence="2">
    <location>
        <begin position="600"/>
        <end position="609"/>
    </location>
</feature>
<comment type="caution">
    <text evidence="4">The sequence shown here is derived from an EMBL/GenBank/DDBJ whole genome shotgun (WGS) entry which is preliminary data.</text>
</comment>
<feature type="region of interest" description="Disordered" evidence="2">
    <location>
        <begin position="561"/>
        <end position="643"/>
    </location>
</feature>
<evidence type="ECO:0000259" key="3">
    <source>
        <dbReference type="PROSITE" id="PS50966"/>
    </source>
</evidence>
<feature type="region of interest" description="Disordered" evidence="2">
    <location>
        <begin position="1"/>
        <end position="67"/>
    </location>
</feature>
<feature type="domain" description="SWIM-type" evidence="3">
    <location>
        <begin position="122"/>
        <end position="159"/>
    </location>
</feature>
<sequence>MAPVTRSRAHPSEGRTGAAVGGPVLSVPTEHRSPHRAEGGTNSNQDSGSGDEDDEEDEGPVRSPLTNLFYTVDNLDDETEELVRELFRPQASEETPPMVIEWCGISNDPDVYAFQLREIVPRTIRIGSATSRIPQPSCNCTGSANTPCRHLIWLIDQIAKQTLGNHPPDQPLVLDHNAFPQALGDAYTRIADFHIDVLANTLHCSARPPNGRPNVHRVREAREILAGLAGVRDDVHVDTYAPEIFDVESAALQDLLWKSGERWRNNNEDDEEEEEGEEKKDSDEHMSSDDEGSDDGDGPGSGGQGHRPRSTQGRRGGGGGHGNGGRSLLERGDLQLTVLRLLVSNDEFFAMFLKLLAPYDKARDPYRKIQQRVEYVLEVLLAGQGAVRAGAVTEPGEGAGGEGGGGGGEVPEDTLSETTTRTSNTETVVAWTARHVENAVEQIRLLLQQQIPRPPAAWARRSAGRALVWIFHALVFQHNRDVPVHAGATQDDRNLYQRLIGNNNNNNSEGGFFLLDALQLLVDQVHFRTQLERIRQRIQVNGYREPYMRKLDEILAQMREAAARPRGGGSDSGNRRRRHGDDDDDDDDNENPLDPPSRGPVGGGGGGSRSGRMIGVSVPAGAGSKRQGSGTGRSSDRATKRMR</sequence>
<feature type="compositionally biased region" description="Gly residues" evidence="2">
    <location>
        <begin position="397"/>
        <end position="409"/>
    </location>
</feature>
<evidence type="ECO:0000256" key="1">
    <source>
        <dbReference type="PROSITE-ProRule" id="PRU00325"/>
    </source>
</evidence>
<keyword evidence="1" id="KW-0863">Zinc-finger</keyword>
<feature type="compositionally biased region" description="Acidic residues" evidence="2">
    <location>
        <begin position="582"/>
        <end position="591"/>
    </location>
</feature>